<keyword evidence="2" id="KW-0472">Membrane</keyword>
<evidence type="ECO:0000313" key="4">
    <source>
        <dbReference type="Proteomes" id="UP000035009"/>
    </source>
</evidence>
<accession>M3UHS0</accession>
<evidence type="ECO:0000256" key="2">
    <source>
        <dbReference type="SAM" id="Phobius"/>
    </source>
</evidence>
<feature type="region of interest" description="Disordered" evidence="1">
    <location>
        <begin position="118"/>
        <end position="149"/>
    </location>
</feature>
<dbReference type="RefSeq" id="WP_008377128.1">
    <property type="nucleotide sequence ID" value="NZ_BAOP01000005.1"/>
</dbReference>
<keyword evidence="2" id="KW-1133">Transmembrane helix</keyword>
<keyword evidence="2" id="KW-0812">Transmembrane</keyword>
<dbReference type="AlphaFoldDB" id="M3UHS0"/>
<gene>
    <name evidence="3" type="ORF">GM1_005_01180</name>
</gene>
<keyword evidence="4" id="KW-1185">Reference proteome</keyword>
<sequence>MTGVLILALAGAEPDRLADLLRKSGVEVATEGYGAAIVAVDLSSDIGFEERAMLDRLASEAVPTALVAGGVQRHPDWPEAMARAREELDPERHLAVFAVATDDGGGVEALVAWCMQPDTGPPVRRPDTPTPVVRLDGSARRSSGPPRADRLAGLRAGVAAARTETVTAARESVQALAVAADRACGTLGRRDAAAYTAWLTDSISTVELSAEAELDDRLHQVRRVATIGLTGVDAGQMASEPALRPPPPPLHRTAGGEDAVVLLLGVSAGFGIGRMLVAPIVDGWFLGGLVTAAVGLAIAAWIVGVRRTAAVRAALRRWTADTVGLSRTALEHRLVARVGTVEAHVSREIWNRMPSRRV</sequence>
<feature type="transmembrane region" description="Helical" evidence="2">
    <location>
        <begin position="283"/>
        <end position="303"/>
    </location>
</feature>
<reference evidence="3 4" key="1">
    <citation type="submission" date="2013-02" db="EMBL/GenBank/DDBJ databases">
        <title>Whole genome shotgun sequence of Gordonia malaquae NBRC 108250.</title>
        <authorList>
            <person name="Yoshida I."/>
            <person name="Hosoyama A."/>
            <person name="Tsuchikane K."/>
            <person name="Ando Y."/>
            <person name="Baba S."/>
            <person name="Ohji S."/>
            <person name="Hamada M."/>
            <person name="Tamura T."/>
            <person name="Yamazoe A."/>
            <person name="Yamazaki S."/>
            <person name="Fujita N."/>
        </authorList>
    </citation>
    <scope>NUCLEOTIDE SEQUENCE [LARGE SCALE GENOMIC DNA]</scope>
    <source>
        <strain evidence="3 4">NBRC 108250</strain>
    </source>
</reference>
<name>M3UHS0_GORML</name>
<dbReference type="EMBL" id="BAOP01000005">
    <property type="protein sequence ID" value="GAC78935.1"/>
    <property type="molecule type" value="Genomic_DNA"/>
</dbReference>
<dbReference type="eggNOG" id="COG1159">
    <property type="taxonomic scope" value="Bacteria"/>
</dbReference>
<evidence type="ECO:0000313" key="3">
    <source>
        <dbReference type="EMBL" id="GAC78935.1"/>
    </source>
</evidence>
<organism evidence="3 4">
    <name type="scientific">Gordonia malaquae NBRC 108250</name>
    <dbReference type="NCBI Taxonomy" id="1223542"/>
    <lineage>
        <taxon>Bacteria</taxon>
        <taxon>Bacillati</taxon>
        <taxon>Actinomycetota</taxon>
        <taxon>Actinomycetes</taxon>
        <taxon>Mycobacteriales</taxon>
        <taxon>Gordoniaceae</taxon>
        <taxon>Gordonia</taxon>
    </lineage>
</organism>
<evidence type="ECO:0000256" key="1">
    <source>
        <dbReference type="SAM" id="MobiDB-lite"/>
    </source>
</evidence>
<dbReference type="Proteomes" id="UP000035009">
    <property type="component" value="Unassembled WGS sequence"/>
</dbReference>
<protein>
    <submittedName>
        <fullName evidence="3">Uncharacterized protein</fullName>
    </submittedName>
</protein>
<dbReference type="OrthoDB" id="4373699at2"/>
<proteinExistence type="predicted"/>
<comment type="caution">
    <text evidence="3">The sequence shown here is derived from an EMBL/GenBank/DDBJ whole genome shotgun (WGS) entry which is preliminary data.</text>
</comment>
<dbReference type="STRING" id="410332.SAMN04488550_0445"/>